<dbReference type="OrthoDB" id="5186272at2"/>
<dbReference type="RefSeq" id="WP_091106674.1">
    <property type="nucleotide sequence ID" value="NZ_FOWQ01000001.1"/>
</dbReference>
<dbReference type="STRING" id="1523247.SAMN05660464_0606"/>
<sequence>MSQHRHQGAPDAAGNGAQRPTRFSGNRTSDDARPGELDGLLGTGPVFTHAVRGYDRLQVDDYVAWAETELHVLRRENDHLLSRYAAASAELQNARRRLAQLVRERQSLPTPEDAAAMVQRAEADAERIRDEARTEAEARLAKVADMRQAVTALREQAREEAAALVGAARREAEELRRRTAAEQERATAEIAARAEEERVAVEAELAALRAQRDQARESLHRLGTQIGDALQLVAGALPDDAALSGGAELPDEVPVLAERREAAREEADGRTGEDAAPADGAAGVTELHGTGRGTVAAAS</sequence>
<keyword evidence="4" id="KW-1185">Reference proteome</keyword>
<evidence type="ECO:0000256" key="1">
    <source>
        <dbReference type="SAM" id="Coils"/>
    </source>
</evidence>
<feature type="region of interest" description="Disordered" evidence="2">
    <location>
        <begin position="243"/>
        <end position="299"/>
    </location>
</feature>
<evidence type="ECO:0000256" key="2">
    <source>
        <dbReference type="SAM" id="MobiDB-lite"/>
    </source>
</evidence>
<reference evidence="4" key="1">
    <citation type="submission" date="2016-10" db="EMBL/GenBank/DDBJ databases">
        <authorList>
            <person name="Varghese N."/>
            <person name="Submissions S."/>
        </authorList>
    </citation>
    <scope>NUCLEOTIDE SEQUENCE [LARGE SCALE GENOMIC DNA]</scope>
    <source>
        <strain evidence="4">DSM 44208</strain>
    </source>
</reference>
<proteinExistence type="predicted"/>
<accession>A0A1I5JC01</accession>
<dbReference type="Proteomes" id="UP000198857">
    <property type="component" value="Unassembled WGS sequence"/>
</dbReference>
<name>A0A1I5JC01_9ACTN</name>
<dbReference type="EMBL" id="FOWQ01000001">
    <property type="protein sequence ID" value="SFO69896.1"/>
    <property type="molecule type" value="Genomic_DNA"/>
</dbReference>
<feature type="compositionally biased region" description="Low complexity" evidence="2">
    <location>
        <begin position="274"/>
        <end position="283"/>
    </location>
</feature>
<evidence type="ECO:0000313" key="4">
    <source>
        <dbReference type="Proteomes" id="UP000198857"/>
    </source>
</evidence>
<protein>
    <submittedName>
        <fullName evidence="3">FoF1-type ATP synthase, membrane subunit b or b</fullName>
    </submittedName>
</protein>
<evidence type="ECO:0000313" key="3">
    <source>
        <dbReference type="EMBL" id="SFO69896.1"/>
    </source>
</evidence>
<feature type="region of interest" description="Disordered" evidence="2">
    <location>
        <begin position="1"/>
        <end position="42"/>
    </location>
</feature>
<keyword evidence="1" id="KW-0175">Coiled coil</keyword>
<organism evidence="3 4">
    <name type="scientific">Geodermatophilus dictyosporus</name>
    <dbReference type="NCBI Taxonomy" id="1523247"/>
    <lineage>
        <taxon>Bacteria</taxon>
        <taxon>Bacillati</taxon>
        <taxon>Actinomycetota</taxon>
        <taxon>Actinomycetes</taxon>
        <taxon>Geodermatophilales</taxon>
        <taxon>Geodermatophilaceae</taxon>
        <taxon>Geodermatophilus</taxon>
    </lineage>
</organism>
<feature type="coiled-coil region" evidence="1">
    <location>
        <begin position="77"/>
        <end position="225"/>
    </location>
</feature>
<gene>
    <name evidence="3" type="ORF">SAMN05660464_0606</name>
</gene>
<feature type="compositionally biased region" description="Basic and acidic residues" evidence="2">
    <location>
        <begin position="257"/>
        <end position="273"/>
    </location>
</feature>
<dbReference type="AlphaFoldDB" id="A0A1I5JC01"/>